<proteinExistence type="predicted"/>
<gene>
    <name evidence="1" type="ordered locus">Celal_0545</name>
</gene>
<organism evidence="1 2">
    <name type="scientific">Cellulophaga algicola (strain DSM 14237 / IC166 / ACAM 630)</name>
    <dbReference type="NCBI Taxonomy" id="688270"/>
    <lineage>
        <taxon>Bacteria</taxon>
        <taxon>Pseudomonadati</taxon>
        <taxon>Bacteroidota</taxon>
        <taxon>Flavobacteriia</taxon>
        <taxon>Flavobacteriales</taxon>
        <taxon>Flavobacteriaceae</taxon>
        <taxon>Cellulophaga</taxon>
    </lineage>
</organism>
<dbReference type="HOGENOM" id="CLU_1021927_0_0_10"/>
<sequence>MKKFILLLLSIICISCVRGLDKKYQKATKVEDLSEVAEQITPLQLIQLKSYVSELESNGASLTDKTYRKLLFEIEEIEYKKALKIEEELTEETKRVEEESLKARITLNSDMLCSKKWIISAFGLQLTIPNNSNENIELAKTILNKTNYFKGVTMSFVLGEHKNRSFVRGVFDQKFTSLMSGNRKKTKEYFEDGTFVEKLGDEEYTGTWEFISENEFEETRFFPEERLNKKEYFTIEILNLSENLFSFYEMERDPYAEVDTIRTYFEMDTAEK</sequence>
<evidence type="ECO:0000313" key="2">
    <source>
        <dbReference type="Proteomes" id="UP000008634"/>
    </source>
</evidence>
<name>E6XBP9_CELAD</name>
<evidence type="ECO:0000313" key="1">
    <source>
        <dbReference type="EMBL" id="ADV47884.1"/>
    </source>
</evidence>
<dbReference type="Proteomes" id="UP000008634">
    <property type="component" value="Chromosome"/>
</dbReference>
<dbReference type="OrthoDB" id="1416835at2"/>
<dbReference type="AlphaFoldDB" id="E6XBP9"/>
<dbReference type="EMBL" id="CP002453">
    <property type="protein sequence ID" value="ADV47884.1"/>
    <property type="molecule type" value="Genomic_DNA"/>
</dbReference>
<accession>E6XBP9</accession>
<keyword evidence="2" id="KW-1185">Reference proteome</keyword>
<reference evidence="1 2" key="1">
    <citation type="journal article" date="2010" name="Stand. Genomic Sci.">
        <title>Complete genome sequence of Cellulophaga algicola type strain (IC166).</title>
        <authorList>
            <person name="Abt B."/>
            <person name="Lu M."/>
            <person name="Misra M."/>
            <person name="Han C."/>
            <person name="Nolan M."/>
            <person name="Lucas S."/>
            <person name="Hammon N."/>
            <person name="Deshpande S."/>
            <person name="Cheng J.F."/>
            <person name="Tapia R."/>
            <person name="Goodwin L."/>
            <person name="Pitluck S."/>
            <person name="Liolios K."/>
            <person name="Pagani I."/>
            <person name="Ivanova N."/>
            <person name="Mavromatis K."/>
            <person name="Ovchinikova G."/>
            <person name="Pati A."/>
            <person name="Chen A."/>
            <person name="Palaniappan K."/>
            <person name="Land M."/>
            <person name="Hauser L."/>
            <person name="Chang Y.J."/>
            <person name="Jeffries C.D."/>
            <person name="Detter J.C."/>
            <person name="Brambilla E."/>
            <person name="Rohde M."/>
            <person name="Tindall B.J."/>
            <person name="Goker M."/>
            <person name="Woyke T."/>
            <person name="Bristow J."/>
            <person name="Eisen J.A."/>
            <person name="Markowitz V."/>
            <person name="Hugenholtz P."/>
            <person name="Kyrpides N.C."/>
            <person name="Klenk H.P."/>
            <person name="Lapidus A."/>
        </authorList>
    </citation>
    <scope>NUCLEOTIDE SEQUENCE [LARGE SCALE GENOMIC DNA]</scope>
    <source>
        <strain evidence="2">DSM 14237 / IC166 / ACAM 630</strain>
    </source>
</reference>
<protein>
    <submittedName>
        <fullName evidence="1">Uncharacterized protein</fullName>
    </submittedName>
</protein>
<dbReference type="STRING" id="688270.Celal_0545"/>
<dbReference type="KEGG" id="cao:Celal_0545"/>
<dbReference type="RefSeq" id="WP_013549379.1">
    <property type="nucleotide sequence ID" value="NC_014934.1"/>
</dbReference>